<dbReference type="PANTHER" id="PTHR44889:SF1">
    <property type="entry name" value="INACTIVE HYDROXYSTEROID DEHYDROGENASE-LIKE PROTEIN 1"/>
    <property type="match status" value="1"/>
</dbReference>
<feature type="region of interest" description="Disordered" evidence="5">
    <location>
        <begin position="319"/>
        <end position="351"/>
    </location>
</feature>
<evidence type="ECO:0000256" key="2">
    <source>
        <dbReference type="ARBA" id="ARBA00022857"/>
    </source>
</evidence>
<accession>A0A0A1WFH5</accession>
<dbReference type="GO" id="GO:0005739">
    <property type="term" value="C:mitochondrion"/>
    <property type="evidence" value="ECO:0007669"/>
    <property type="project" value="UniProtKB-SubCell"/>
</dbReference>
<dbReference type="EMBL" id="GBXI01006921">
    <property type="protein sequence ID" value="JAD07371.1"/>
    <property type="molecule type" value="Transcribed_RNA"/>
</dbReference>
<keyword evidence="3" id="KW-0496">Mitochondrion</keyword>
<feature type="compositionally biased region" description="Polar residues" evidence="5">
    <location>
        <begin position="340"/>
        <end position="351"/>
    </location>
</feature>
<evidence type="ECO:0000313" key="7">
    <source>
        <dbReference type="EMBL" id="JAC97430.1"/>
    </source>
</evidence>
<evidence type="ECO:0000256" key="3">
    <source>
        <dbReference type="ARBA" id="ARBA00023128"/>
    </source>
</evidence>
<dbReference type="AlphaFoldDB" id="A0A0A1WFH5"/>
<comment type="similarity">
    <text evidence="4">Belongs to the short-chain dehydrogenases/reductases (SDR) family. 17-beta-HSD 3 subfamily.</text>
</comment>
<name>A0A0A1WFH5_ZEUCU</name>
<reference evidence="7" key="1">
    <citation type="submission" date="2014-11" db="EMBL/GenBank/DDBJ databases">
        <authorList>
            <person name="Geib S."/>
        </authorList>
    </citation>
    <scope>NUCLEOTIDE SEQUENCE</scope>
</reference>
<dbReference type="EMBL" id="GBXI01016861">
    <property type="protein sequence ID" value="JAC97430.1"/>
    <property type="molecule type" value="Transcribed_RNA"/>
</dbReference>
<dbReference type="FunFam" id="3.40.50.720:FF:000137">
    <property type="entry name" value="Hydroxysteroid (17-beta) dehydrogenase 3"/>
    <property type="match status" value="1"/>
</dbReference>
<dbReference type="Gene3D" id="3.40.50.720">
    <property type="entry name" value="NAD(P)-binding Rossmann-like Domain"/>
    <property type="match status" value="1"/>
</dbReference>
<dbReference type="InterPro" id="IPR036291">
    <property type="entry name" value="NAD(P)-bd_dom_sf"/>
</dbReference>
<proteinExistence type="inferred from homology"/>
<keyword evidence="6" id="KW-1133">Transmembrane helix</keyword>
<evidence type="ECO:0000256" key="6">
    <source>
        <dbReference type="SAM" id="Phobius"/>
    </source>
</evidence>
<feature type="transmembrane region" description="Helical" evidence="6">
    <location>
        <begin position="12"/>
        <end position="39"/>
    </location>
</feature>
<evidence type="ECO:0000256" key="4">
    <source>
        <dbReference type="ARBA" id="ARBA00038261"/>
    </source>
</evidence>
<keyword evidence="6" id="KW-0472">Membrane</keyword>
<evidence type="ECO:0000256" key="1">
    <source>
        <dbReference type="ARBA" id="ARBA00004173"/>
    </source>
</evidence>
<dbReference type="InterPro" id="IPR002347">
    <property type="entry name" value="SDR_fam"/>
</dbReference>
<sequence length="454" mass="50809">MIPLNEVSIYTLLRMAFVWQLLSFAVYLVGLLAIATFFFDNFKSVVLIVKSILEPYFQPQLPQTLVEKFGKWAVITGSTDGIGREYAKELAKQGINVVLISRTKEKLIAVTEEIENEFKVKTKWIVADFSKGREVYTHIERELSGIPVGILVNNVGKMYDYPDELSNIPEDTIWDLININVAAVTIMSRMLIPELKKQKRGAIVNISSGSELQPIPYMAVYAATKRYVRCFSQAIERELAEHNITVQCVTPLFLVTKMNQYSDTVMKGGFLIPDVKSFTRSAVFTLGKSAETTGYWTHGLQKWILMVCRQFRMGYQAGGETVSAPSEGPPAARHRVSCPPQESTSLPQSVPLPQNSHPAIMEKLDAIQNAVANVASQMTAVVNRLDSVERQLSLANQFQNSIERTQGTSRSNDSFPAAFQRSVTVSIVDMEIEELRPLIPMSTMEQVQAVEELL</sequence>
<reference evidence="7" key="2">
    <citation type="journal article" date="2015" name="Gigascience">
        <title>Reconstructing a comprehensive transcriptome assembly of a white-pupal translocated strain of the pest fruit fly Bactrocera cucurbitae.</title>
        <authorList>
            <person name="Sim S.B."/>
            <person name="Calla B."/>
            <person name="Hall B."/>
            <person name="DeRego T."/>
            <person name="Geib S.M."/>
        </authorList>
    </citation>
    <scope>NUCLEOTIDE SEQUENCE</scope>
</reference>
<comment type="subcellular location">
    <subcellularLocation>
        <location evidence="1">Mitochondrion</location>
    </subcellularLocation>
</comment>
<evidence type="ECO:0000256" key="5">
    <source>
        <dbReference type="SAM" id="MobiDB-lite"/>
    </source>
</evidence>
<dbReference type="SUPFAM" id="SSF51735">
    <property type="entry name" value="NAD(P)-binding Rossmann-fold domains"/>
    <property type="match status" value="1"/>
</dbReference>
<dbReference type="PANTHER" id="PTHR44889">
    <property type="entry name" value="INACTIVE HYDROXYSTEROID DEHYDROGENASE-LIKE PROTEIN 1"/>
    <property type="match status" value="1"/>
</dbReference>
<dbReference type="PRINTS" id="PR00081">
    <property type="entry name" value="GDHRDH"/>
</dbReference>
<organism evidence="7">
    <name type="scientific">Zeugodacus cucurbitae</name>
    <name type="common">Melon fruit fly</name>
    <name type="synonym">Bactrocera cucurbitae</name>
    <dbReference type="NCBI Taxonomy" id="28588"/>
    <lineage>
        <taxon>Eukaryota</taxon>
        <taxon>Metazoa</taxon>
        <taxon>Ecdysozoa</taxon>
        <taxon>Arthropoda</taxon>
        <taxon>Hexapoda</taxon>
        <taxon>Insecta</taxon>
        <taxon>Pterygota</taxon>
        <taxon>Neoptera</taxon>
        <taxon>Endopterygota</taxon>
        <taxon>Diptera</taxon>
        <taxon>Brachycera</taxon>
        <taxon>Muscomorpha</taxon>
        <taxon>Tephritoidea</taxon>
        <taxon>Tephritidae</taxon>
        <taxon>Zeugodacus</taxon>
        <taxon>Zeugodacus</taxon>
    </lineage>
</organism>
<keyword evidence="6" id="KW-0812">Transmembrane</keyword>
<keyword evidence="2" id="KW-0521">NADP</keyword>
<dbReference type="PRINTS" id="PR00080">
    <property type="entry name" value="SDRFAMILY"/>
</dbReference>
<dbReference type="CDD" id="cd05356">
    <property type="entry name" value="17beta-HSD1_like_SDR_c"/>
    <property type="match status" value="1"/>
</dbReference>
<protein>
    <submittedName>
        <fullName evidence="7">Hydroxysteroid dehydrogenase-like protein 1</fullName>
    </submittedName>
</protein>
<dbReference type="Pfam" id="PF00106">
    <property type="entry name" value="adh_short"/>
    <property type="match status" value="1"/>
</dbReference>
<dbReference type="InterPro" id="IPR052149">
    <property type="entry name" value="17-beta-HSD3-like"/>
</dbReference>
<evidence type="ECO:0000313" key="8">
    <source>
        <dbReference type="EMBL" id="JAD07371.1"/>
    </source>
</evidence>
<gene>
    <name evidence="7" type="primary">HSDL1_1</name>
    <name evidence="8" type="synonym">HSDL1_3</name>
    <name evidence="8" type="ORF">g.22671</name>
    <name evidence="7" type="ORF">g.22676</name>
</gene>